<evidence type="ECO:0000313" key="2">
    <source>
        <dbReference type="EMBL" id="UNO50097.1"/>
    </source>
</evidence>
<dbReference type="Pfam" id="PF00535">
    <property type="entry name" value="Glycos_transf_2"/>
    <property type="match status" value="1"/>
</dbReference>
<dbReference type="SUPFAM" id="SSF53448">
    <property type="entry name" value="Nucleotide-diphospho-sugar transferases"/>
    <property type="match status" value="1"/>
</dbReference>
<dbReference type="STRING" id="1356854.N007_14280"/>
<dbReference type="EMBL" id="CP080467">
    <property type="protein sequence ID" value="UNO50097.1"/>
    <property type="molecule type" value="Genomic_DNA"/>
</dbReference>
<dbReference type="InterPro" id="IPR029044">
    <property type="entry name" value="Nucleotide-diphossugar_trans"/>
</dbReference>
<sequence>MGLHAVLFPYTDDRSLQRALKSLTHVQHALSRVTILRRNEQRDLPLGTFTNNLSAPVTTHLLNGDWQRTPHLPHEPNDIFLFLHDEDFVSAPLPDIVQAWPDNIEVVTCPSTAYPPFYKRPLLIRAQTYEAHCAHLGHLLSSDSEAGLAACLPQLDPHQILHLDVPFVRQTRRRNSRFYPDRVAYLTHLSSAAATLGDPSQPNVGVLLAAYQASTTIDTALSSLASQRVAAREILIVDDGSQDDTTSRIEAWLPKLQNARLIRATENQGKAQALNMLVPYVSSDFVMELDADDWLDPNAIAIIQQLVSQVSPETSLLYGNFRIWTKRLHTLQLAGVNRGHQVYEPRELLTYPLPLGPRIYRTSALQAIGGFPVPTFADGRLYEDVLVTRNLMRQGAIRYEDFTVYNVLRHADSITRQHQHAWPRFVELYQRDFLN</sequence>
<accession>T0BPM1</accession>
<dbReference type="Gene3D" id="3.90.550.10">
    <property type="entry name" value="Spore Coat Polysaccharide Biosynthesis Protein SpsA, Chain A"/>
    <property type="match status" value="1"/>
</dbReference>
<keyword evidence="3" id="KW-1185">Reference proteome</keyword>
<dbReference type="Proteomes" id="UP000829401">
    <property type="component" value="Chromosome"/>
</dbReference>
<reference evidence="3" key="1">
    <citation type="journal article" date="2022" name="G3 (Bethesda)">
        <title>Unveiling the complete genome sequence of Alicyclobacillus acidoterrestris DSM 3922T, a taint-producing strain.</title>
        <authorList>
            <person name="Leonardo I.C."/>
            <person name="Barreto Crespo M.T."/>
            <person name="Gaspar F.B."/>
        </authorList>
    </citation>
    <scope>NUCLEOTIDE SEQUENCE [LARGE SCALE GENOMIC DNA]</scope>
    <source>
        <strain evidence="3">DSM 3922</strain>
    </source>
</reference>
<dbReference type="KEGG" id="aaco:K1I37_06305"/>
<accession>A0A9E6ZGG1</accession>
<protein>
    <submittedName>
        <fullName evidence="2">Glycosyltransferase family 2 protein</fullName>
    </submittedName>
</protein>
<dbReference type="InterPro" id="IPR050834">
    <property type="entry name" value="Glycosyltransf_2"/>
</dbReference>
<dbReference type="PANTHER" id="PTHR43685">
    <property type="entry name" value="GLYCOSYLTRANSFERASE"/>
    <property type="match status" value="1"/>
</dbReference>
<dbReference type="OrthoDB" id="396512at2"/>
<gene>
    <name evidence="2" type="ORF">K1I37_06305</name>
</gene>
<dbReference type="CDD" id="cd00761">
    <property type="entry name" value="Glyco_tranf_GTA_type"/>
    <property type="match status" value="1"/>
</dbReference>
<dbReference type="AlphaFoldDB" id="T0BPM1"/>
<evidence type="ECO:0000313" key="3">
    <source>
        <dbReference type="Proteomes" id="UP000829401"/>
    </source>
</evidence>
<dbReference type="PANTHER" id="PTHR43685:SF2">
    <property type="entry name" value="GLYCOSYLTRANSFERASE 2-LIKE DOMAIN-CONTAINING PROTEIN"/>
    <property type="match status" value="1"/>
</dbReference>
<proteinExistence type="predicted"/>
<dbReference type="eggNOG" id="COG1215">
    <property type="taxonomic scope" value="Bacteria"/>
</dbReference>
<organism evidence="2 3">
    <name type="scientific">Alicyclobacillus acidoterrestris (strain ATCC 49025 / DSM 3922 / CIP 106132 / NCIMB 13137 / GD3B)</name>
    <dbReference type="NCBI Taxonomy" id="1356854"/>
    <lineage>
        <taxon>Bacteria</taxon>
        <taxon>Bacillati</taxon>
        <taxon>Bacillota</taxon>
        <taxon>Bacilli</taxon>
        <taxon>Bacillales</taxon>
        <taxon>Alicyclobacillaceae</taxon>
        <taxon>Alicyclobacillus</taxon>
    </lineage>
</organism>
<evidence type="ECO:0000259" key="1">
    <source>
        <dbReference type="Pfam" id="PF00535"/>
    </source>
</evidence>
<feature type="domain" description="Glycosyltransferase 2-like" evidence="1">
    <location>
        <begin position="206"/>
        <end position="305"/>
    </location>
</feature>
<name>T0BPM1_ALIAG</name>
<dbReference type="RefSeq" id="WP_021298003.1">
    <property type="nucleotide sequence ID" value="NZ_AURB01000167.1"/>
</dbReference>
<dbReference type="InterPro" id="IPR001173">
    <property type="entry name" value="Glyco_trans_2-like"/>
</dbReference>